<keyword evidence="2" id="KW-0378">Hydrolase</keyword>
<keyword evidence="2" id="KW-0121">Carboxypeptidase</keyword>
<dbReference type="AlphaFoldDB" id="A0A173S1K0"/>
<dbReference type="CDD" id="cd14852">
    <property type="entry name" value="LD-carboxypeptidase"/>
    <property type="match status" value="1"/>
</dbReference>
<reference evidence="2 3" key="1">
    <citation type="journal article" date="2019" name="Nat. Med.">
        <title>A library of human gut bacterial isolates paired with longitudinal multiomics data enables mechanistic microbiome research.</title>
        <authorList>
            <person name="Poyet M."/>
            <person name="Groussin M."/>
            <person name="Gibbons S.M."/>
            <person name="Avila-Pacheco J."/>
            <person name="Jiang X."/>
            <person name="Kearney S.M."/>
            <person name="Perrotta A.R."/>
            <person name="Berdy B."/>
            <person name="Zhao S."/>
            <person name="Lieberman T.D."/>
            <person name="Swanson P.K."/>
            <person name="Smith M."/>
            <person name="Roesemann S."/>
            <person name="Alexander J.E."/>
            <person name="Rich S.A."/>
            <person name="Livny J."/>
            <person name="Vlamakis H."/>
            <person name="Clish C."/>
            <person name="Bullock K."/>
            <person name="Deik A."/>
            <person name="Scott J."/>
            <person name="Pierce K.A."/>
            <person name="Xavier R.J."/>
            <person name="Alm E.J."/>
        </authorList>
    </citation>
    <scope>NUCLEOTIDE SEQUENCE [LARGE SCALE GENOMIC DNA]</scope>
    <source>
        <strain evidence="2 3">BIOML-A198</strain>
    </source>
</reference>
<dbReference type="Gene3D" id="3.30.1380.10">
    <property type="match status" value="1"/>
</dbReference>
<dbReference type="Proteomes" id="UP000487649">
    <property type="component" value="Unassembled WGS sequence"/>
</dbReference>
<dbReference type="OrthoDB" id="9792074at2"/>
<dbReference type="GO" id="GO:0004180">
    <property type="term" value="F:carboxypeptidase activity"/>
    <property type="evidence" value="ECO:0007669"/>
    <property type="project" value="UniProtKB-KW"/>
</dbReference>
<keyword evidence="2" id="KW-0645">Protease</keyword>
<sequence length="251" mass="29039">MAYQYCSKKQLRLMVISTVLFFVVGLSVVNYFNHKKEELHAFVMGNFYEKIVWVNNPENLTVLVNKNYRLSDEYEPDDLVLLEVPLYNRDSTNESNYLRKSAADALKQMFIVAKSYGYNLTARSGYRSYVTQVALYDRYVFTDGGEAADTYSARAGHSEHQTGLAVDITSDSVNEELTVEFGETEEGKWVAENAHRFGFIIRYPEDKTLLTGYQYEPWHLRYVGIDAATEIYENGWILEEYILENNLLDLL</sequence>
<dbReference type="GeneID" id="60058172"/>
<dbReference type="InterPro" id="IPR009045">
    <property type="entry name" value="Zn_M74/Hedgehog-like"/>
</dbReference>
<evidence type="ECO:0000259" key="1">
    <source>
        <dbReference type="Pfam" id="PF02557"/>
    </source>
</evidence>
<accession>A0A173S1K0</accession>
<dbReference type="InterPro" id="IPR052179">
    <property type="entry name" value="DD-CPase-like"/>
</dbReference>
<dbReference type="InterPro" id="IPR003709">
    <property type="entry name" value="VanY-like_core_dom"/>
</dbReference>
<evidence type="ECO:0000313" key="3">
    <source>
        <dbReference type="Proteomes" id="UP000487649"/>
    </source>
</evidence>
<comment type="caution">
    <text evidence="2">The sequence shown here is derived from an EMBL/GenBank/DDBJ whole genome shotgun (WGS) entry which is preliminary data.</text>
</comment>
<dbReference type="RefSeq" id="WP_006783856.1">
    <property type="nucleotide sequence ID" value="NZ_CABJBH010000022.1"/>
</dbReference>
<proteinExistence type="predicted"/>
<dbReference type="EMBL" id="WMQE01000005">
    <property type="protein sequence ID" value="MTK20431.1"/>
    <property type="molecule type" value="Genomic_DNA"/>
</dbReference>
<dbReference type="Pfam" id="PF02557">
    <property type="entry name" value="VanY"/>
    <property type="match status" value="1"/>
</dbReference>
<feature type="domain" description="D-alanyl-D-alanine carboxypeptidase-like core" evidence="1">
    <location>
        <begin position="96"/>
        <end position="224"/>
    </location>
</feature>
<evidence type="ECO:0000313" key="2">
    <source>
        <dbReference type="EMBL" id="MTK20431.1"/>
    </source>
</evidence>
<name>A0A173S1K0_9FIRM</name>
<dbReference type="GO" id="GO:0006508">
    <property type="term" value="P:proteolysis"/>
    <property type="evidence" value="ECO:0007669"/>
    <property type="project" value="InterPro"/>
</dbReference>
<gene>
    <name evidence="2" type="ORF">GMA92_03120</name>
</gene>
<protein>
    <submittedName>
        <fullName evidence="2">D-alanyl-D-alanine carboxypeptidase family protein</fullName>
    </submittedName>
</protein>
<dbReference type="PANTHER" id="PTHR34385:SF1">
    <property type="entry name" value="PEPTIDOGLYCAN L-ALANYL-D-GLUTAMATE ENDOPEPTIDASE CWLK"/>
    <property type="match status" value="1"/>
</dbReference>
<dbReference type="InterPro" id="IPR058193">
    <property type="entry name" value="VanY/YodJ_core_dom"/>
</dbReference>
<dbReference type="SUPFAM" id="SSF55166">
    <property type="entry name" value="Hedgehog/DD-peptidase"/>
    <property type="match status" value="1"/>
</dbReference>
<organism evidence="2 3">
    <name type="scientific">Turicibacter sanguinis</name>
    <dbReference type="NCBI Taxonomy" id="154288"/>
    <lineage>
        <taxon>Bacteria</taxon>
        <taxon>Bacillati</taxon>
        <taxon>Bacillota</taxon>
        <taxon>Erysipelotrichia</taxon>
        <taxon>Erysipelotrichales</taxon>
        <taxon>Turicibacteraceae</taxon>
        <taxon>Turicibacter</taxon>
    </lineage>
</organism>
<dbReference type="PANTHER" id="PTHR34385">
    <property type="entry name" value="D-ALANYL-D-ALANINE CARBOXYPEPTIDASE"/>
    <property type="match status" value="1"/>
</dbReference>